<organism evidence="1 2">
    <name type="scientific">Thelephora ganbajun</name>
    <name type="common">Ganba fungus</name>
    <dbReference type="NCBI Taxonomy" id="370292"/>
    <lineage>
        <taxon>Eukaryota</taxon>
        <taxon>Fungi</taxon>
        <taxon>Dikarya</taxon>
        <taxon>Basidiomycota</taxon>
        <taxon>Agaricomycotina</taxon>
        <taxon>Agaricomycetes</taxon>
        <taxon>Thelephorales</taxon>
        <taxon>Thelephoraceae</taxon>
        <taxon>Thelephora</taxon>
    </lineage>
</organism>
<sequence>MDKIRIAKVEKVVCSKLNGSNVCTLHLTAHHLIFRYEDEKMEEMWVPYPLISLVTRLPQTLTGKSPLTIRTRTFESLLLSFEKDAEALDVFESVKELTVTNSITQLYAFSYVPNPPLPTKNGWSIYSPREEFGRMGIGSRSRAWRFTDINKDYSFCSTYPARMVVPTRISDNTLQYAAKYRSKARIPVLTYLHRTNFGSITRSSQPMVGLTNNRSIQDEKLIEAIFQTHHSPESRITANIYGSTCTNLIIDARPTANAVANTAKGAGTENMDYYKDARKAYLGIDHIHTMRESLAKVVEAIRETRFPDDSGVGDSTTNTVDREALRRSGWLRHLGAVIEGTVLIVKNVHINSSHVLIHCSDGWDRTSQLSAMAQLCLDPYYRTIKGFQVLIEKDWLSFGHKFLDRCGHLSSEKFFLSPAEGGGGGGGAEAAQAFFASVQNKFTSPGHLKETSPVFHQFLECVRQVQRQFPERFEFNERLLNQLYHHLYSCQFGTFLWNNEKDRRVDEAGGPPPFESTVSIWDWLNTPEETEKNRNPDYDPSLDDLGRKEGKPDMGVLIPNPKDIRFWHGLYGRMDEEMNGKFVVAQTQGTVEVVGPVESQQDEPVPSPSNITPSQSFPRLNPLVSSIVGQRSVSPSSPLSSTLHDEEREPEPRHTLTPTRQQSMSIGRSPSPLTKSNVAADMFSSGGMRSVWGRISTNASAAFSVVQGAVEDVTKELRNVSTGSNQEPREGELKSRSELSVWGEDEAVGPSSTPSPPWTLGSRPIDYSTTTTNPWAATAVRGTPPTTSSGVSDNPWKSVRQNQVSSTLSTRPPASKRLSDLFETDSQGLPHDPTISASLPKPPIVKEETKPVAECIGSNSISTDKSLDPLGVGL</sequence>
<dbReference type="Proteomes" id="UP000886501">
    <property type="component" value="Unassembled WGS sequence"/>
</dbReference>
<comment type="caution">
    <text evidence="1">The sequence shown here is derived from an EMBL/GenBank/DDBJ whole genome shotgun (WGS) entry which is preliminary data.</text>
</comment>
<accession>A0ACB6ZQE3</accession>
<gene>
    <name evidence="1" type="ORF">BDM02DRAFT_3110644</name>
</gene>
<evidence type="ECO:0000313" key="1">
    <source>
        <dbReference type="EMBL" id="KAF9651518.1"/>
    </source>
</evidence>
<protein>
    <submittedName>
        <fullName evidence="1">Phosphatases II</fullName>
    </submittedName>
</protein>
<evidence type="ECO:0000313" key="2">
    <source>
        <dbReference type="Proteomes" id="UP000886501"/>
    </source>
</evidence>
<keyword evidence="2" id="KW-1185">Reference proteome</keyword>
<proteinExistence type="predicted"/>
<name>A0ACB6ZQE3_THEGA</name>
<dbReference type="EMBL" id="MU117975">
    <property type="protein sequence ID" value="KAF9651518.1"/>
    <property type="molecule type" value="Genomic_DNA"/>
</dbReference>
<reference evidence="1" key="2">
    <citation type="journal article" date="2020" name="Nat. Commun.">
        <title>Large-scale genome sequencing of mycorrhizal fungi provides insights into the early evolution of symbiotic traits.</title>
        <authorList>
            <person name="Miyauchi S."/>
            <person name="Kiss E."/>
            <person name="Kuo A."/>
            <person name="Drula E."/>
            <person name="Kohler A."/>
            <person name="Sanchez-Garcia M."/>
            <person name="Morin E."/>
            <person name="Andreopoulos B."/>
            <person name="Barry K.W."/>
            <person name="Bonito G."/>
            <person name="Buee M."/>
            <person name="Carver A."/>
            <person name="Chen C."/>
            <person name="Cichocki N."/>
            <person name="Clum A."/>
            <person name="Culley D."/>
            <person name="Crous P.W."/>
            <person name="Fauchery L."/>
            <person name="Girlanda M."/>
            <person name="Hayes R.D."/>
            <person name="Keri Z."/>
            <person name="LaButti K."/>
            <person name="Lipzen A."/>
            <person name="Lombard V."/>
            <person name="Magnuson J."/>
            <person name="Maillard F."/>
            <person name="Murat C."/>
            <person name="Nolan M."/>
            <person name="Ohm R.A."/>
            <person name="Pangilinan J."/>
            <person name="Pereira M.F."/>
            <person name="Perotto S."/>
            <person name="Peter M."/>
            <person name="Pfister S."/>
            <person name="Riley R."/>
            <person name="Sitrit Y."/>
            <person name="Stielow J.B."/>
            <person name="Szollosi G."/>
            <person name="Zifcakova L."/>
            <person name="Stursova M."/>
            <person name="Spatafora J.W."/>
            <person name="Tedersoo L."/>
            <person name="Vaario L.M."/>
            <person name="Yamada A."/>
            <person name="Yan M."/>
            <person name="Wang P."/>
            <person name="Xu J."/>
            <person name="Bruns T."/>
            <person name="Baldrian P."/>
            <person name="Vilgalys R."/>
            <person name="Dunand C."/>
            <person name="Henrissat B."/>
            <person name="Grigoriev I.V."/>
            <person name="Hibbett D."/>
            <person name="Nagy L.G."/>
            <person name="Martin F.M."/>
        </authorList>
    </citation>
    <scope>NUCLEOTIDE SEQUENCE</scope>
    <source>
        <strain evidence="1">P2</strain>
    </source>
</reference>
<reference evidence="1" key="1">
    <citation type="submission" date="2019-10" db="EMBL/GenBank/DDBJ databases">
        <authorList>
            <consortium name="DOE Joint Genome Institute"/>
            <person name="Kuo A."/>
            <person name="Miyauchi S."/>
            <person name="Kiss E."/>
            <person name="Drula E."/>
            <person name="Kohler A."/>
            <person name="Sanchez-Garcia M."/>
            <person name="Andreopoulos B."/>
            <person name="Barry K.W."/>
            <person name="Bonito G."/>
            <person name="Buee M."/>
            <person name="Carver A."/>
            <person name="Chen C."/>
            <person name="Cichocki N."/>
            <person name="Clum A."/>
            <person name="Culley D."/>
            <person name="Crous P.W."/>
            <person name="Fauchery L."/>
            <person name="Girlanda M."/>
            <person name="Hayes R."/>
            <person name="Keri Z."/>
            <person name="Labutti K."/>
            <person name="Lipzen A."/>
            <person name="Lombard V."/>
            <person name="Magnuson J."/>
            <person name="Maillard F."/>
            <person name="Morin E."/>
            <person name="Murat C."/>
            <person name="Nolan M."/>
            <person name="Ohm R."/>
            <person name="Pangilinan J."/>
            <person name="Pereira M."/>
            <person name="Perotto S."/>
            <person name="Peter M."/>
            <person name="Riley R."/>
            <person name="Sitrit Y."/>
            <person name="Stielow B."/>
            <person name="Szollosi G."/>
            <person name="Zifcakova L."/>
            <person name="Stursova M."/>
            <person name="Spatafora J.W."/>
            <person name="Tedersoo L."/>
            <person name="Vaario L.-M."/>
            <person name="Yamada A."/>
            <person name="Yan M."/>
            <person name="Wang P."/>
            <person name="Xu J."/>
            <person name="Bruns T."/>
            <person name="Baldrian P."/>
            <person name="Vilgalys R."/>
            <person name="Henrissat B."/>
            <person name="Grigoriev I.V."/>
            <person name="Hibbett D."/>
            <person name="Nagy L.G."/>
            <person name="Martin F.M."/>
        </authorList>
    </citation>
    <scope>NUCLEOTIDE SEQUENCE</scope>
    <source>
        <strain evidence="1">P2</strain>
    </source>
</reference>